<evidence type="ECO:0000313" key="6">
    <source>
        <dbReference type="EMBL" id="TVY15283.1"/>
    </source>
</evidence>
<dbReference type="OrthoDB" id="5340910at2759"/>
<dbReference type="Proteomes" id="UP000469559">
    <property type="component" value="Unassembled WGS sequence"/>
</dbReference>
<feature type="compositionally biased region" description="Pro residues" evidence="3">
    <location>
        <begin position="501"/>
        <end position="514"/>
    </location>
</feature>
<evidence type="ECO:0000256" key="1">
    <source>
        <dbReference type="ARBA" id="ARBA00022443"/>
    </source>
</evidence>
<evidence type="ECO:0000256" key="4">
    <source>
        <dbReference type="SAM" id="Phobius"/>
    </source>
</evidence>
<evidence type="ECO:0000313" key="7">
    <source>
        <dbReference type="Proteomes" id="UP000469559"/>
    </source>
</evidence>
<dbReference type="InterPro" id="IPR035521">
    <property type="entry name" value="Fus1_SH3"/>
</dbReference>
<keyword evidence="4" id="KW-0472">Membrane</keyword>
<feature type="transmembrane region" description="Helical" evidence="4">
    <location>
        <begin position="207"/>
        <end position="228"/>
    </location>
</feature>
<feature type="compositionally biased region" description="Polar residues" evidence="3">
    <location>
        <begin position="591"/>
        <end position="610"/>
    </location>
</feature>
<dbReference type="Gene3D" id="2.30.30.40">
    <property type="entry name" value="SH3 Domains"/>
    <property type="match status" value="1"/>
</dbReference>
<name>A0A8T9BA92_9HELO</name>
<reference evidence="6 7" key="1">
    <citation type="submission" date="2018-05" db="EMBL/GenBank/DDBJ databases">
        <title>Whole genome sequencing for identification of molecular markers to develop diagnostic detection tools for the regulated plant pathogen Lachnellula willkommii.</title>
        <authorList>
            <person name="Giroux E."/>
            <person name="Bilodeau G."/>
        </authorList>
    </citation>
    <scope>NUCLEOTIDE SEQUENCE [LARGE SCALE GENOMIC DNA]</scope>
    <source>
        <strain evidence="6 7">CBS 203.66</strain>
    </source>
</reference>
<dbReference type="SUPFAM" id="SSF50044">
    <property type="entry name" value="SH3-domain"/>
    <property type="match status" value="1"/>
</dbReference>
<evidence type="ECO:0000256" key="3">
    <source>
        <dbReference type="SAM" id="MobiDB-lite"/>
    </source>
</evidence>
<dbReference type="InterPro" id="IPR001452">
    <property type="entry name" value="SH3_domain"/>
</dbReference>
<protein>
    <recommendedName>
        <fullName evidence="5">SH3 domain-containing protein</fullName>
    </recommendedName>
</protein>
<feature type="compositionally biased region" description="Basic and acidic residues" evidence="3">
    <location>
        <begin position="379"/>
        <end position="390"/>
    </location>
</feature>
<proteinExistence type="predicted"/>
<feature type="compositionally biased region" description="Low complexity" evidence="3">
    <location>
        <begin position="530"/>
        <end position="539"/>
    </location>
</feature>
<keyword evidence="4" id="KW-0812">Transmembrane</keyword>
<keyword evidence="1 2" id="KW-0728">SH3 domain</keyword>
<feature type="compositionally biased region" description="Low complexity" evidence="3">
    <location>
        <begin position="549"/>
        <end position="579"/>
    </location>
</feature>
<dbReference type="CDD" id="cd11854">
    <property type="entry name" value="SH3_Fus1p"/>
    <property type="match status" value="1"/>
</dbReference>
<accession>A0A8T9BA92</accession>
<gene>
    <name evidence="6" type="ORF">LARI1_G006253</name>
</gene>
<dbReference type="EMBL" id="QGMF01000528">
    <property type="protein sequence ID" value="TVY15283.1"/>
    <property type="molecule type" value="Genomic_DNA"/>
</dbReference>
<organism evidence="6 7">
    <name type="scientific">Lachnellula arida</name>
    <dbReference type="NCBI Taxonomy" id="1316785"/>
    <lineage>
        <taxon>Eukaryota</taxon>
        <taxon>Fungi</taxon>
        <taxon>Dikarya</taxon>
        <taxon>Ascomycota</taxon>
        <taxon>Pezizomycotina</taxon>
        <taxon>Leotiomycetes</taxon>
        <taxon>Helotiales</taxon>
        <taxon>Lachnaceae</taxon>
        <taxon>Lachnellula</taxon>
    </lineage>
</organism>
<dbReference type="Pfam" id="PF14604">
    <property type="entry name" value="SH3_9"/>
    <property type="match status" value="1"/>
</dbReference>
<feature type="region of interest" description="Disordered" evidence="3">
    <location>
        <begin position="377"/>
        <end position="406"/>
    </location>
</feature>
<dbReference type="InterPro" id="IPR036028">
    <property type="entry name" value="SH3-like_dom_sf"/>
</dbReference>
<dbReference type="PROSITE" id="PS50002">
    <property type="entry name" value="SH3"/>
    <property type="match status" value="1"/>
</dbReference>
<dbReference type="AlphaFoldDB" id="A0A8T9BA92"/>
<keyword evidence="4" id="KW-1133">Transmembrane helix</keyword>
<sequence length="648" mass="66420">MAIHDHLHRRHGARAAMPDMVANEPRAPVANPDAAQTLVSVVYVTAAQTFDGPVGGYTTVGQSADPTTATAVAAAANTNAQQANTQATTAQAETTQQTSAAAAQSSVASVDDNSSIATPTSDINTSIAAASSDALLSSLPSAISSPASSLASLASSVPILAASTTLASSQKIAAESAASGTAATAAAASSSSTSAPTSGGMSSGGKAGLAIGLLLLFAAVLSIVFFCFKKRKDQQKQRIADNEKNDPFADGLARQASVQTTRTNPNAPRLSLRPVTQFLPNLTGEKRLSRGNALLTAAAVAPMSEKTYNERPMTPQADNVANPFGNHAETIDSANANGPAEVRVMSPTGEVVAATTGAPSTPPSSTAIPVGVALARGASKRENGRKEMDFTKSGPLKSPPSPAGTEFSINSDTTSAPAQTETGAAIAAAGGPANSTVHRVQLDFKPSMEDELELRAGQLIRLLHEYDDGWALCIRLDRAQQGVVPRTCLSTRPVKPRPQQKGPPAPRGPPPPGMRIPQQGRPMSPAMNNGPPRSQSPSGRPMPPAMNNGPPRSQSPSGRPMSPAMNNGPPRSQSPSGRPMTPNGSHPRGPPNNQQGRHRSPSASQVQAKRNSPPGPSRMNPNAPPSDGTQSSEPRGPPARKPVPGQAL</sequence>
<dbReference type="SMART" id="SM00326">
    <property type="entry name" value="SH3"/>
    <property type="match status" value="1"/>
</dbReference>
<evidence type="ECO:0000259" key="5">
    <source>
        <dbReference type="PROSITE" id="PS50002"/>
    </source>
</evidence>
<feature type="domain" description="SH3" evidence="5">
    <location>
        <begin position="433"/>
        <end position="494"/>
    </location>
</feature>
<evidence type="ECO:0000256" key="2">
    <source>
        <dbReference type="PROSITE-ProRule" id="PRU00192"/>
    </source>
</evidence>
<keyword evidence="7" id="KW-1185">Reference proteome</keyword>
<feature type="region of interest" description="Disordered" evidence="3">
    <location>
        <begin position="487"/>
        <end position="648"/>
    </location>
</feature>
<comment type="caution">
    <text evidence="6">The sequence shown here is derived from an EMBL/GenBank/DDBJ whole genome shotgun (WGS) entry which is preliminary data.</text>
</comment>